<evidence type="ECO:0000313" key="1">
    <source>
        <dbReference type="EMBL" id="VVV02541.1"/>
    </source>
</evidence>
<protein>
    <submittedName>
        <fullName evidence="1">Uncharacterized protein</fullName>
    </submittedName>
</protein>
<sequence>MKRTSIILILILIIVFSCQQKKQEQETTTTTADTIEFTEIIKEDYELYQPHKEVKAVLILFGGYPEVAEDIQREFKILDMARKNSIAVIFSNFNQKLWLEESEKHQLAASLQKVIVENQLPTDRIFIGGFSSGGVVCLLISNFIVGMKQYHIDPKGVFIVDSPIDLVALYKSSEKNIERNFSEPSIQESTWLLETLGSNFGNPKDHIKKYEDKAVFTYSTGNITNLNKLKKTKIRLYTEPDTLWWKENRMADYEQMNAFYIKKLSENLIEKGYEHVEYIPTTNKGYRANGERHPHSWAIVDKKDLIKWMLNE</sequence>
<accession>A0AC61YDJ3</accession>
<reference evidence="1" key="1">
    <citation type="submission" date="2019-09" db="EMBL/GenBank/DDBJ databases">
        <authorList>
            <person name="Rodrigo-Torres L."/>
            <person name="Arahal R. D."/>
            <person name="Lucena T."/>
        </authorList>
    </citation>
    <scope>NUCLEOTIDE SEQUENCE</scope>
    <source>
        <strain evidence="1">ISS653</strain>
    </source>
</reference>
<evidence type="ECO:0000313" key="2">
    <source>
        <dbReference type="Proteomes" id="UP000356253"/>
    </source>
</evidence>
<keyword evidence="2" id="KW-1185">Reference proteome</keyword>
<organism evidence="1 2">
    <name type="scientific">Mesonia oceanica</name>
    <dbReference type="NCBI Taxonomy" id="2687242"/>
    <lineage>
        <taxon>Bacteria</taxon>
        <taxon>Pseudomonadati</taxon>
        <taxon>Bacteroidota</taxon>
        <taxon>Flavobacteriia</taxon>
        <taxon>Flavobacteriales</taxon>
        <taxon>Flavobacteriaceae</taxon>
        <taxon>Mesonia</taxon>
    </lineage>
</organism>
<comment type="caution">
    <text evidence="1">The sequence shown here is derived from an EMBL/GenBank/DDBJ whole genome shotgun (WGS) entry which is preliminary data.</text>
</comment>
<dbReference type="Proteomes" id="UP000356253">
    <property type="component" value="Unassembled WGS sequence"/>
</dbReference>
<dbReference type="EMBL" id="CABVMM010000025">
    <property type="protein sequence ID" value="VVV02541.1"/>
    <property type="molecule type" value="Genomic_DNA"/>
</dbReference>
<gene>
    <name evidence="1" type="ORF">FVB9532_03841</name>
</gene>
<name>A0AC61YDJ3_9FLAO</name>
<proteinExistence type="predicted"/>